<dbReference type="InterPro" id="IPR029787">
    <property type="entry name" value="Nucleotide_cyclase"/>
</dbReference>
<dbReference type="GO" id="GO:0004016">
    <property type="term" value="F:adenylate cyclase activity"/>
    <property type="evidence" value="ECO:0007669"/>
    <property type="project" value="UniProtKB-ARBA"/>
</dbReference>
<reference evidence="2" key="1">
    <citation type="submission" date="2020-02" db="EMBL/GenBank/DDBJ databases">
        <title>Delineation of the pyrene-degrading pathway in Roseobacter clade bacteria by genomic analysis.</title>
        <authorList>
            <person name="Zhou H."/>
            <person name="Wang H."/>
        </authorList>
    </citation>
    <scope>NUCLEOTIDE SEQUENCE</scope>
    <source>
        <strain evidence="2">PrR005</strain>
    </source>
</reference>
<dbReference type="PANTHER" id="PTHR43081:SF19">
    <property type="entry name" value="PH-SENSITIVE ADENYLATE CYCLASE RV1264"/>
    <property type="match status" value="1"/>
</dbReference>
<sequence length="582" mass="64400">MERRLAAILIADFVGSTAFLQADEEGALTRISSVLGIARECIEQAGGRVFNTAGDSVLAEFRSPVSALRAAIETRARLGGGGEHTAEDMRFGLHVADVVADGDDLKGEGVNVAARLQATADPGAIDVSETLFTHVVKVSPCKFETLEPRHLKGIAEPVQVYRVSQSADRHVYQIAPTRDEPAVAPRPNSVAVLPFRVTTGADEDQAFLADGLTDDLIHELSLIRPLFVSSRTASHAVDTNDPIVVGKRLGVRYVLSGTIRKFGDRVRLSIELSGTRNGELIWSERIQRPFNELLDAMEEIAARVAATVSGRIDHAEIGAARQKRPENMSAYEFYLRGLEEHRLSGIYNSHARQAIGWFRKAQEADPGFARPLAMEVCAWSYLPDFDLGQSEKLLLRALELDPSDPELHRILGIVLIKRHRDYASSRRHHEKALELAPNDAYIVGRCAAFFTFAGEPERAFGLLDRAEGLDPYLPVWVVEERIAALYALGRFEEVNRAALDLPFQTRRTRCYRAAARVARGDIERARILIGEALTDDPSLSIEYVRSQELYEDQDRMECLVDRLRQAGLPDNPQNIAGPIALQ</sequence>
<name>A0A6B2NRK8_9RHOB</name>
<dbReference type="Gene3D" id="1.25.40.10">
    <property type="entry name" value="Tetratricopeptide repeat domain"/>
    <property type="match status" value="1"/>
</dbReference>
<protein>
    <submittedName>
        <fullName evidence="2">Adenylate/guanylate cyclase domain-containing protein</fullName>
    </submittedName>
</protein>
<evidence type="ECO:0000259" key="1">
    <source>
        <dbReference type="PROSITE" id="PS50125"/>
    </source>
</evidence>
<organism evidence="2">
    <name type="scientific">Ruegeria sp. PrR005</name>
    <dbReference type="NCBI Taxonomy" id="2706882"/>
    <lineage>
        <taxon>Bacteria</taxon>
        <taxon>Pseudomonadati</taxon>
        <taxon>Pseudomonadota</taxon>
        <taxon>Alphaproteobacteria</taxon>
        <taxon>Rhodobacterales</taxon>
        <taxon>Roseobacteraceae</taxon>
        <taxon>Ruegeria</taxon>
    </lineage>
</organism>
<dbReference type="SUPFAM" id="SSF55073">
    <property type="entry name" value="Nucleotide cyclase"/>
    <property type="match status" value="1"/>
</dbReference>
<dbReference type="RefSeq" id="WP_164129647.1">
    <property type="nucleotide sequence ID" value="NZ_JAAGOX010000014.1"/>
</dbReference>
<dbReference type="PANTHER" id="PTHR43081">
    <property type="entry name" value="ADENYLATE CYCLASE, TERMINAL-DIFFERENTIATION SPECIFIC-RELATED"/>
    <property type="match status" value="1"/>
</dbReference>
<dbReference type="InterPro" id="IPR011990">
    <property type="entry name" value="TPR-like_helical_dom_sf"/>
</dbReference>
<dbReference type="Gene3D" id="3.30.70.1230">
    <property type="entry name" value="Nucleotide cyclase"/>
    <property type="match status" value="1"/>
</dbReference>
<dbReference type="CDD" id="cd07302">
    <property type="entry name" value="CHD"/>
    <property type="match status" value="1"/>
</dbReference>
<feature type="domain" description="Guanylate cyclase" evidence="1">
    <location>
        <begin position="7"/>
        <end position="117"/>
    </location>
</feature>
<dbReference type="GO" id="GO:0006171">
    <property type="term" value="P:cAMP biosynthetic process"/>
    <property type="evidence" value="ECO:0007669"/>
    <property type="project" value="TreeGrafter"/>
</dbReference>
<proteinExistence type="predicted"/>
<dbReference type="Gene3D" id="3.40.50.10610">
    <property type="entry name" value="ABC-type transport auxiliary lipoprotein component"/>
    <property type="match status" value="1"/>
</dbReference>
<comment type="caution">
    <text evidence="2">The sequence shown here is derived from an EMBL/GenBank/DDBJ whole genome shotgun (WGS) entry which is preliminary data.</text>
</comment>
<gene>
    <name evidence="2" type="ORF">G0P99_10820</name>
</gene>
<dbReference type="EMBL" id="JAAGOX010000014">
    <property type="protein sequence ID" value="NDW45453.1"/>
    <property type="molecule type" value="Genomic_DNA"/>
</dbReference>
<dbReference type="PROSITE" id="PS50125">
    <property type="entry name" value="GUANYLATE_CYCLASE_2"/>
    <property type="match status" value="1"/>
</dbReference>
<accession>A0A6B2NRK8</accession>
<dbReference type="AlphaFoldDB" id="A0A6B2NRK8"/>
<dbReference type="SUPFAM" id="SSF48452">
    <property type="entry name" value="TPR-like"/>
    <property type="match status" value="1"/>
</dbReference>
<dbReference type="InterPro" id="IPR050697">
    <property type="entry name" value="Adenylyl/Guanylyl_Cyclase_3/4"/>
</dbReference>
<dbReference type="InterPro" id="IPR001054">
    <property type="entry name" value="A/G_cyclase"/>
</dbReference>
<evidence type="ECO:0000313" key="2">
    <source>
        <dbReference type="EMBL" id="NDW45453.1"/>
    </source>
</evidence>
<dbReference type="GO" id="GO:0035556">
    <property type="term" value="P:intracellular signal transduction"/>
    <property type="evidence" value="ECO:0007669"/>
    <property type="project" value="InterPro"/>
</dbReference>